<dbReference type="Gene3D" id="2.160.20.10">
    <property type="entry name" value="Single-stranded right-handed beta-helix, Pectin lyase-like"/>
    <property type="match status" value="1"/>
</dbReference>
<gene>
    <name evidence="1" type="ORF">SAMN04488101_101384</name>
</gene>
<protein>
    <recommendedName>
        <fullName evidence="3">Right handed beta helix region</fullName>
    </recommendedName>
</protein>
<dbReference type="InterPro" id="IPR012334">
    <property type="entry name" value="Pectin_lyas_fold"/>
</dbReference>
<dbReference type="InterPro" id="IPR011050">
    <property type="entry name" value="Pectin_lyase_fold/virulence"/>
</dbReference>
<dbReference type="OrthoDB" id="786002at2"/>
<evidence type="ECO:0000313" key="1">
    <source>
        <dbReference type="EMBL" id="SMC57732.1"/>
    </source>
</evidence>
<accession>A0A1W2AB72</accession>
<reference evidence="1 2" key="1">
    <citation type="submission" date="2017-04" db="EMBL/GenBank/DDBJ databases">
        <authorList>
            <person name="Afonso C.L."/>
            <person name="Miller P.J."/>
            <person name="Scott M.A."/>
            <person name="Spackman E."/>
            <person name="Goraichik I."/>
            <person name="Dimitrov K.M."/>
            <person name="Suarez D.L."/>
            <person name="Swayne D.E."/>
        </authorList>
    </citation>
    <scope>NUCLEOTIDE SEQUENCE [LARGE SCALE GENOMIC DNA]</scope>
    <source>
        <strain evidence="1 2">DSM 19625</strain>
    </source>
</reference>
<evidence type="ECO:0008006" key="3">
    <source>
        <dbReference type="Google" id="ProtNLM"/>
    </source>
</evidence>
<dbReference type="EMBL" id="FWYB01000001">
    <property type="protein sequence ID" value="SMC57732.1"/>
    <property type="molecule type" value="Genomic_DNA"/>
</dbReference>
<dbReference type="Proteomes" id="UP000192678">
    <property type="component" value="Unassembled WGS sequence"/>
</dbReference>
<sequence>MIKQRLACVVIIFQLLSSCTKVDQLNAIDLDSESAPSTSNVVYISSNGNNSNSGASPEAPKKSIDTVISGKTYLLKRGDTLYFNIPKTPNATSAIEIADYGTGIAKPILSTFKKVKNTAWTNTGNVWKVNLKDTLAFTGFMNINQVDVGFIKVNEVIYGHKKFNQQTLTSQWDYFSDTQYLYVYSNQNLNSGGYKIEAACKNNIIDLSNNMTVKNIVLTGSGGHAIQGTRVSNVTLKNLDISEIGGSILAGYGSGTTRYGNGIEFWIGANNCLVEECKVSQVYDVAFTMQADANSVVSQFNNVVFKNNEAINNEQSFEFWVSSQKSGFVNCKFINNNCKNAGYGWSHAVRPNKNVAVHLLNYVWQVNASGLLIDNNLFEKAVSGYIYINDTYYQSQLFKSDNNQIKLDTGVPIEAFKQQFFIPDGGAFFLAKGLDEHSVFSVL</sequence>
<dbReference type="SUPFAM" id="SSF51126">
    <property type="entry name" value="Pectin lyase-like"/>
    <property type="match status" value="1"/>
</dbReference>
<dbReference type="AlphaFoldDB" id="A0A1W2AB72"/>
<proteinExistence type="predicted"/>
<dbReference type="PROSITE" id="PS51257">
    <property type="entry name" value="PROKAR_LIPOPROTEIN"/>
    <property type="match status" value="1"/>
</dbReference>
<keyword evidence="2" id="KW-1185">Reference proteome</keyword>
<organism evidence="1 2">
    <name type="scientific">Pedobacter nyackensis</name>
    <dbReference type="NCBI Taxonomy" id="475255"/>
    <lineage>
        <taxon>Bacteria</taxon>
        <taxon>Pseudomonadati</taxon>
        <taxon>Bacteroidota</taxon>
        <taxon>Sphingobacteriia</taxon>
        <taxon>Sphingobacteriales</taxon>
        <taxon>Sphingobacteriaceae</taxon>
        <taxon>Pedobacter</taxon>
    </lineage>
</organism>
<name>A0A1W2AB72_9SPHI</name>
<dbReference type="STRING" id="475255.SAMN04488101_101384"/>
<evidence type="ECO:0000313" key="2">
    <source>
        <dbReference type="Proteomes" id="UP000192678"/>
    </source>
</evidence>
<dbReference type="RefSeq" id="WP_084286961.1">
    <property type="nucleotide sequence ID" value="NZ_FWYB01000001.1"/>
</dbReference>